<keyword evidence="2" id="KW-0378">Hydrolase</keyword>
<evidence type="ECO:0000313" key="3">
    <source>
        <dbReference type="Proteomes" id="UP001580430"/>
    </source>
</evidence>
<dbReference type="EMBL" id="JBHIRY010000006">
    <property type="protein sequence ID" value="MFB5760383.1"/>
    <property type="molecule type" value="Genomic_DNA"/>
</dbReference>
<name>A0ABV5BYN2_9BACL</name>
<dbReference type="Pfam" id="PF00144">
    <property type="entry name" value="Beta-lactamase"/>
    <property type="match status" value="1"/>
</dbReference>
<dbReference type="PANTHER" id="PTHR43283">
    <property type="entry name" value="BETA-LACTAMASE-RELATED"/>
    <property type="match status" value="1"/>
</dbReference>
<dbReference type="GO" id="GO:0016787">
    <property type="term" value="F:hydrolase activity"/>
    <property type="evidence" value="ECO:0007669"/>
    <property type="project" value="UniProtKB-KW"/>
</dbReference>
<dbReference type="RefSeq" id="WP_375519555.1">
    <property type="nucleotide sequence ID" value="NZ_JBHIRY010000006.1"/>
</dbReference>
<dbReference type="InterPro" id="IPR001466">
    <property type="entry name" value="Beta-lactam-related"/>
</dbReference>
<dbReference type="SUPFAM" id="SSF56601">
    <property type="entry name" value="beta-lactamase/transpeptidase-like"/>
    <property type="match status" value="1"/>
</dbReference>
<evidence type="ECO:0000259" key="1">
    <source>
        <dbReference type="Pfam" id="PF00144"/>
    </source>
</evidence>
<organism evidence="2 3">
    <name type="scientific">Paenibacillus medicaginis</name>
    <dbReference type="NCBI Taxonomy" id="1470560"/>
    <lineage>
        <taxon>Bacteria</taxon>
        <taxon>Bacillati</taxon>
        <taxon>Bacillota</taxon>
        <taxon>Bacilli</taxon>
        <taxon>Bacillales</taxon>
        <taxon>Paenibacillaceae</taxon>
        <taxon>Paenibacillus</taxon>
    </lineage>
</organism>
<comment type="caution">
    <text evidence="2">The sequence shown here is derived from an EMBL/GenBank/DDBJ whole genome shotgun (WGS) entry which is preliminary data.</text>
</comment>
<reference evidence="2 3" key="1">
    <citation type="submission" date="2024-09" db="EMBL/GenBank/DDBJ databases">
        <title>Paenibacillus zeirhizospherea sp. nov., isolated from surface of the maize (Zea mays) roots in a horticulture field, Hungary.</title>
        <authorList>
            <person name="Marton D."/>
            <person name="Farkas M."/>
            <person name="Bedics A."/>
            <person name="Toth E."/>
            <person name="Tancsics A."/>
            <person name="Boka K."/>
            <person name="Marati G."/>
            <person name="Kriszt B."/>
            <person name="Cserhati M."/>
        </authorList>
    </citation>
    <scope>NUCLEOTIDE SEQUENCE [LARGE SCALE GENOMIC DNA]</scope>
    <source>
        <strain evidence="2 3">JCM 18446</strain>
    </source>
</reference>
<sequence>MGHSTDNLFKWYSGLLSELLVKEKVYSCLISVDNEIVYQFFKNKKMEKKQHKINSCTKSVTSCLIGIAFERGHIPDLSTPISTYFPSLLDDLDQRKQLITIDHLLTMTAGFDWPEMGEWGGWPHMIHSTNWVKYVLERPLLTEPGETMNYNSGCSQLLLAILQKTTGQSARDFAVRHLFSHLGCNDFIWHEDPQGVNIGGFGLHMTVQNLHKFGSLYLNKGKWGKKQLLSEEWIARTTEPEHLTYPAFGHYGRHWWVSQASNIGTYYFAMGMGGQYCCVVPSLGMNITITSDTYGDTVKPLQIIKSVLLQ</sequence>
<accession>A0ABV5BYN2</accession>
<feature type="domain" description="Beta-lactamase-related" evidence="1">
    <location>
        <begin position="48"/>
        <end position="292"/>
    </location>
</feature>
<protein>
    <submittedName>
        <fullName evidence="2">Serine hydrolase domain-containing protein</fullName>
        <ecNumber evidence="2">3.-.-.-</ecNumber>
    </submittedName>
</protein>
<dbReference type="InterPro" id="IPR050789">
    <property type="entry name" value="Diverse_Enzym_Activities"/>
</dbReference>
<gene>
    <name evidence="2" type="ORF">ACE5LO_08250</name>
</gene>
<evidence type="ECO:0000313" key="2">
    <source>
        <dbReference type="EMBL" id="MFB5760383.1"/>
    </source>
</evidence>
<dbReference type="InterPro" id="IPR012338">
    <property type="entry name" value="Beta-lactam/transpept-like"/>
</dbReference>
<dbReference type="Proteomes" id="UP001580430">
    <property type="component" value="Unassembled WGS sequence"/>
</dbReference>
<keyword evidence="3" id="KW-1185">Reference proteome</keyword>
<proteinExistence type="predicted"/>
<dbReference type="EC" id="3.-.-.-" evidence="2"/>
<dbReference type="Gene3D" id="3.40.710.10">
    <property type="entry name" value="DD-peptidase/beta-lactamase superfamily"/>
    <property type="match status" value="1"/>
</dbReference>
<dbReference type="PANTHER" id="PTHR43283:SF7">
    <property type="entry name" value="BETA-LACTAMASE-RELATED DOMAIN-CONTAINING PROTEIN"/>
    <property type="match status" value="1"/>
</dbReference>